<comment type="caution">
    <text evidence="1">The sequence shown here is derived from an EMBL/GenBank/DDBJ whole genome shotgun (WGS) entry which is preliminary data.</text>
</comment>
<dbReference type="AlphaFoldDB" id="A0A0V0R3V5"/>
<organism evidence="1 2">
    <name type="scientific">Pseudocohnilembus persalinus</name>
    <name type="common">Ciliate</name>
    <dbReference type="NCBI Taxonomy" id="266149"/>
    <lineage>
        <taxon>Eukaryota</taxon>
        <taxon>Sar</taxon>
        <taxon>Alveolata</taxon>
        <taxon>Ciliophora</taxon>
        <taxon>Intramacronucleata</taxon>
        <taxon>Oligohymenophorea</taxon>
        <taxon>Scuticociliatia</taxon>
        <taxon>Philasterida</taxon>
        <taxon>Pseudocohnilembidae</taxon>
        <taxon>Pseudocohnilembus</taxon>
    </lineage>
</organism>
<gene>
    <name evidence="1" type="ORF">PPERSA_05841</name>
</gene>
<evidence type="ECO:0000313" key="2">
    <source>
        <dbReference type="Proteomes" id="UP000054937"/>
    </source>
</evidence>
<evidence type="ECO:0000313" key="1">
    <source>
        <dbReference type="EMBL" id="KRX09172.1"/>
    </source>
</evidence>
<dbReference type="InParanoid" id="A0A0V0R3V5"/>
<name>A0A0V0R3V5_PSEPJ</name>
<reference evidence="1 2" key="1">
    <citation type="journal article" date="2015" name="Sci. Rep.">
        <title>Genome of the facultative scuticociliatosis pathogen Pseudocohnilembus persalinus provides insight into its virulence through horizontal gene transfer.</title>
        <authorList>
            <person name="Xiong J."/>
            <person name="Wang G."/>
            <person name="Cheng J."/>
            <person name="Tian M."/>
            <person name="Pan X."/>
            <person name="Warren A."/>
            <person name="Jiang C."/>
            <person name="Yuan D."/>
            <person name="Miao W."/>
        </authorList>
    </citation>
    <scope>NUCLEOTIDE SEQUENCE [LARGE SCALE GENOMIC DNA]</scope>
    <source>
        <strain evidence="1">36N120E</strain>
    </source>
</reference>
<dbReference type="EMBL" id="LDAU01000053">
    <property type="protein sequence ID" value="KRX09172.1"/>
    <property type="molecule type" value="Genomic_DNA"/>
</dbReference>
<proteinExistence type="predicted"/>
<dbReference type="Proteomes" id="UP000054937">
    <property type="component" value="Unassembled WGS sequence"/>
</dbReference>
<keyword evidence="2" id="KW-1185">Reference proteome</keyword>
<protein>
    <submittedName>
        <fullName evidence="1">Uncharacterized protein</fullName>
    </submittedName>
</protein>
<sequence>MEYLKNQLELIRISKHKNKQGAQIDQNQNENIKEIENWLLSLLKQKEINEEQFEQILENQQTGNNLLAKLQNNNNFEILSESNLDKLDALVSDPQIYKKQELIHQYDNLAEQLEQ</sequence>
<accession>A0A0V0R3V5</accession>